<sequence length="102" mass="11339">MILIRKTGAKRWKILTLELLKRKFGSLCNNSGLSCKTTMLDKINDSTFVLGKSQFLSSLTHPKTGANPRSDMLSFKVHGLKGSFEAGDDEICIPCCRQISFN</sequence>
<dbReference type="WBParaSite" id="nRc.2.0.1.t32946-RA">
    <property type="protein sequence ID" value="nRc.2.0.1.t32946-RA"/>
    <property type="gene ID" value="nRc.2.0.1.g32946"/>
</dbReference>
<dbReference type="PROSITE" id="PS51257">
    <property type="entry name" value="PROKAR_LIPOPROTEIN"/>
    <property type="match status" value="1"/>
</dbReference>
<accession>A0A915K3P8</accession>
<reference evidence="2" key="1">
    <citation type="submission" date="2022-11" db="UniProtKB">
        <authorList>
            <consortium name="WormBaseParasite"/>
        </authorList>
    </citation>
    <scope>IDENTIFICATION</scope>
</reference>
<proteinExistence type="predicted"/>
<evidence type="ECO:0000313" key="1">
    <source>
        <dbReference type="Proteomes" id="UP000887565"/>
    </source>
</evidence>
<evidence type="ECO:0000313" key="2">
    <source>
        <dbReference type="WBParaSite" id="nRc.2.0.1.t32946-RA"/>
    </source>
</evidence>
<dbReference type="Proteomes" id="UP000887565">
    <property type="component" value="Unplaced"/>
</dbReference>
<dbReference type="AlphaFoldDB" id="A0A915K3P8"/>
<organism evidence="1 2">
    <name type="scientific">Romanomermis culicivorax</name>
    <name type="common">Nematode worm</name>
    <dbReference type="NCBI Taxonomy" id="13658"/>
    <lineage>
        <taxon>Eukaryota</taxon>
        <taxon>Metazoa</taxon>
        <taxon>Ecdysozoa</taxon>
        <taxon>Nematoda</taxon>
        <taxon>Enoplea</taxon>
        <taxon>Dorylaimia</taxon>
        <taxon>Mermithida</taxon>
        <taxon>Mermithoidea</taxon>
        <taxon>Mermithidae</taxon>
        <taxon>Romanomermis</taxon>
    </lineage>
</organism>
<keyword evidence="1" id="KW-1185">Reference proteome</keyword>
<protein>
    <submittedName>
        <fullName evidence="2">Uncharacterized protein</fullName>
    </submittedName>
</protein>
<name>A0A915K3P8_ROMCU</name>